<protein>
    <submittedName>
        <fullName evidence="1">DUF309 domain-containing protein</fullName>
    </submittedName>
</protein>
<dbReference type="EMBL" id="JABFCZ010000024">
    <property type="protein sequence ID" value="MBD1548642.1"/>
    <property type="molecule type" value="Genomic_DNA"/>
</dbReference>
<dbReference type="Proteomes" id="UP000598467">
    <property type="component" value="Unassembled WGS sequence"/>
</dbReference>
<evidence type="ECO:0000313" key="2">
    <source>
        <dbReference type="Proteomes" id="UP000598467"/>
    </source>
</evidence>
<dbReference type="AlphaFoldDB" id="A0A926P6B8"/>
<organism evidence="1 2">
    <name type="scientific">Roseibium aggregatum</name>
    <dbReference type="NCBI Taxonomy" id="187304"/>
    <lineage>
        <taxon>Bacteria</taxon>
        <taxon>Pseudomonadati</taxon>
        <taxon>Pseudomonadota</taxon>
        <taxon>Alphaproteobacteria</taxon>
        <taxon>Hyphomicrobiales</taxon>
        <taxon>Stappiaceae</taxon>
        <taxon>Roseibium</taxon>
    </lineage>
</organism>
<sequence length="158" mass="17357">MGAADFPLPDYRHIPGRNERPAEGAFAGVKATAPAVTSSGTAGDNTAWCYGIRLLNEGYFWEAHEVLEQVWLNAPPNSRERRLVQAVIQLANGCLKETMDQPRARLRIADLCRAALEEAYPEGRSTRLMGLEKDVALRAAANLAEGRAPVRLIIECEI</sequence>
<accession>A0A926P6B8</accession>
<reference evidence="1" key="1">
    <citation type="submission" date="2020-05" db="EMBL/GenBank/DDBJ databases">
        <title>Identification of trans-AT polyketide cluster in two marine bacteria, producers of a novel glutaramide-containing polyketide sesbanimide D and analogs.</title>
        <authorList>
            <person name="Kacar D."/>
            <person name="Rodriguez P."/>
            <person name="Canedo L."/>
            <person name="Gonzalez E."/>
            <person name="Galan B."/>
            <person name="De La Calle F."/>
            <person name="Garcia J.L."/>
        </authorList>
    </citation>
    <scope>NUCLEOTIDE SEQUENCE</scope>
    <source>
        <strain evidence="1">PHM038</strain>
    </source>
</reference>
<name>A0A926P6B8_9HYPH</name>
<evidence type="ECO:0000313" key="1">
    <source>
        <dbReference type="EMBL" id="MBD1548642.1"/>
    </source>
</evidence>
<comment type="caution">
    <text evidence="1">The sequence shown here is derived from an EMBL/GenBank/DDBJ whole genome shotgun (WGS) entry which is preliminary data.</text>
</comment>
<gene>
    <name evidence="1" type="ORF">HK439_20450</name>
</gene>
<dbReference type="InterPro" id="IPR023203">
    <property type="entry name" value="TTHA0068_sf"/>
</dbReference>
<dbReference type="SUPFAM" id="SSF140663">
    <property type="entry name" value="TTHA0068-like"/>
    <property type="match status" value="1"/>
</dbReference>
<dbReference type="RefSeq" id="WP_190293329.1">
    <property type="nucleotide sequence ID" value="NZ_JABFCZ010000024.1"/>
</dbReference>
<dbReference type="InterPro" id="IPR005500">
    <property type="entry name" value="DUF309"/>
</dbReference>
<proteinExistence type="predicted"/>
<dbReference type="Gene3D" id="1.10.3450.10">
    <property type="entry name" value="TTHA0068-like"/>
    <property type="match status" value="1"/>
</dbReference>
<dbReference type="Pfam" id="PF03745">
    <property type="entry name" value="DUF309"/>
    <property type="match status" value="1"/>
</dbReference>